<reference evidence="1" key="2">
    <citation type="journal article" date="2015" name="Fish Shellfish Immunol.">
        <title>Early steps in the European eel (Anguilla anguilla)-Vibrio vulnificus interaction in the gills: Role of the RtxA13 toxin.</title>
        <authorList>
            <person name="Callol A."/>
            <person name="Pajuelo D."/>
            <person name="Ebbesson L."/>
            <person name="Teles M."/>
            <person name="MacKenzie S."/>
            <person name="Amaro C."/>
        </authorList>
    </citation>
    <scope>NUCLEOTIDE SEQUENCE</scope>
</reference>
<protein>
    <submittedName>
        <fullName evidence="1">Uncharacterized protein</fullName>
    </submittedName>
</protein>
<organism evidence="1">
    <name type="scientific">Anguilla anguilla</name>
    <name type="common">European freshwater eel</name>
    <name type="synonym">Muraena anguilla</name>
    <dbReference type="NCBI Taxonomy" id="7936"/>
    <lineage>
        <taxon>Eukaryota</taxon>
        <taxon>Metazoa</taxon>
        <taxon>Chordata</taxon>
        <taxon>Craniata</taxon>
        <taxon>Vertebrata</taxon>
        <taxon>Euteleostomi</taxon>
        <taxon>Actinopterygii</taxon>
        <taxon>Neopterygii</taxon>
        <taxon>Teleostei</taxon>
        <taxon>Anguilliformes</taxon>
        <taxon>Anguillidae</taxon>
        <taxon>Anguilla</taxon>
    </lineage>
</organism>
<dbReference type="EMBL" id="GBXM01031221">
    <property type="protein sequence ID" value="JAH77356.1"/>
    <property type="molecule type" value="Transcribed_RNA"/>
</dbReference>
<evidence type="ECO:0000313" key="1">
    <source>
        <dbReference type="EMBL" id="JAH77356.1"/>
    </source>
</evidence>
<proteinExistence type="predicted"/>
<name>A0A0E9VH78_ANGAN</name>
<sequence>MQNMYTSLQTHVIVSFIHLTLRQNDRM</sequence>
<dbReference type="AlphaFoldDB" id="A0A0E9VH78"/>
<reference evidence="1" key="1">
    <citation type="submission" date="2014-11" db="EMBL/GenBank/DDBJ databases">
        <authorList>
            <person name="Amaro Gonzalez C."/>
        </authorList>
    </citation>
    <scope>NUCLEOTIDE SEQUENCE</scope>
</reference>
<accession>A0A0E9VH78</accession>